<reference evidence="1 2" key="1">
    <citation type="submission" date="2017-12" db="EMBL/GenBank/DDBJ databases">
        <authorList>
            <person name="Hurst M.R.H."/>
        </authorList>
    </citation>
    <scope>NUCLEOTIDE SEQUENCE [LARGE SCALE GENOMIC DNA]</scope>
    <source>
        <strain evidence="1 2">BM15</strain>
    </source>
</reference>
<gene>
    <name evidence="1" type="ORF">CUV01_17615</name>
</gene>
<dbReference type="EMBL" id="CP025408">
    <property type="protein sequence ID" value="AUH34952.1"/>
    <property type="molecule type" value="Genomic_DNA"/>
</dbReference>
<accession>A0A2K9F3J5</accession>
<keyword evidence="2" id="KW-1185">Reference proteome</keyword>
<organism evidence="1 2">
    <name type="scientific">Paracoccus tegillarcae</name>
    <dbReference type="NCBI Taxonomy" id="1529068"/>
    <lineage>
        <taxon>Bacteria</taxon>
        <taxon>Pseudomonadati</taxon>
        <taxon>Pseudomonadota</taxon>
        <taxon>Alphaproteobacteria</taxon>
        <taxon>Rhodobacterales</taxon>
        <taxon>Paracoccaceae</taxon>
        <taxon>Paracoccus</taxon>
    </lineage>
</organism>
<evidence type="ECO:0000313" key="1">
    <source>
        <dbReference type="EMBL" id="AUH34952.1"/>
    </source>
</evidence>
<proteinExistence type="predicted"/>
<dbReference type="Proteomes" id="UP000233742">
    <property type="component" value="Chromosome"/>
</dbReference>
<protein>
    <submittedName>
        <fullName evidence="1">Uncharacterized protein</fullName>
    </submittedName>
</protein>
<evidence type="ECO:0000313" key="2">
    <source>
        <dbReference type="Proteomes" id="UP000233742"/>
    </source>
</evidence>
<sequence>MAHLLDGIRAQIARAGRVMQGSKIDNVTANWRQCDAGIFADVALGHCSGANVRLTGSGAI</sequence>
<name>A0A2K9F3J5_9RHOB</name>
<dbReference type="KEGG" id="paro:CUV01_17615"/>
<dbReference type="AlphaFoldDB" id="A0A2K9F3J5"/>